<feature type="domain" description="HIG1" evidence="7">
    <location>
        <begin position="10"/>
        <end position="101"/>
    </location>
</feature>
<evidence type="ECO:0000256" key="6">
    <source>
        <dbReference type="SAM" id="MobiDB-lite"/>
    </source>
</evidence>
<evidence type="ECO:0000313" key="8">
    <source>
        <dbReference type="EMBL" id="KIM92196.1"/>
    </source>
</evidence>
<dbReference type="InParanoid" id="A0A0C3GNU5"/>
<dbReference type="EMBL" id="KN832970">
    <property type="protein sequence ID" value="KIM92196.1"/>
    <property type="molecule type" value="Genomic_DNA"/>
</dbReference>
<feature type="region of interest" description="Disordered" evidence="6">
    <location>
        <begin position="183"/>
        <end position="238"/>
    </location>
</feature>
<proteinExistence type="predicted"/>
<evidence type="ECO:0000256" key="4">
    <source>
        <dbReference type="ARBA" id="ARBA00023128"/>
    </source>
</evidence>
<feature type="region of interest" description="Disordered" evidence="6">
    <location>
        <begin position="132"/>
        <end position="152"/>
    </location>
</feature>
<evidence type="ECO:0000256" key="3">
    <source>
        <dbReference type="ARBA" id="ARBA00022989"/>
    </source>
</evidence>
<dbReference type="GO" id="GO:0097250">
    <property type="term" value="P:mitochondrial respirasome assembly"/>
    <property type="evidence" value="ECO:0007669"/>
    <property type="project" value="TreeGrafter"/>
</dbReference>
<feature type="compositionally biased region" description="Low complexity" evidence="6">
    <location>
        <begin position="192"/>
        <end position="211"/>
    </location>
</feature>
<evidence type="ECO:0000256" key="1">
    <source>
        <dbReference type="ARBA" id="ARBA00004325"/>
    </source>
</evidence>
<gene>
    <name evidence="8" type="ORF">PILCRDRAFT_810206</name>
</gene>
<keyword evidence="3" id="KW-1133">Transmembrane helix</keyword>
<dbReference type="HOGENOM" id="CLU_1166224_0_0_1"/>
<keyword evidence="9" id="KW-1185">Reference proteome</keyword>
<protein>
    <recommendedName>
        <fullName evidence="7">HIG1 domain-containing protein</fullName>
    </recommendedName>
</protein>
<dbReference type="OrthoDB" id="6604018at2759"/>
<sequence length="238" mass="26583">MSNSTIHEITTPDLPEDHEFREETFKEHVWRRARENPAVPIGFAAVIFSFYMASRRMREQKGLEMNYWLRARVITQGFTILALSWSSGVWERVFPGAAQKQPGLFGPLPASTIGILEGQEARKVQFDERMRRAEEAHKAEAAADSESAPKKIVISSRKAATAKATEEPHDLSGGYWRWLRWESGSSQGDKNTSPSPTSSPLLPRPPLSASANKPKPSGSWLRWVTGMSTSDSDNDKKG</sequence>
<reference evidence="9" key="2">
    <citation type="submission" date="2015-01" db="EMBL/GenBank/DDBJ databases">
        <title>Evolutionary Origins and Diversification of the Mycorrhizal Mutualists.</title>
        <authorList>
            <consortium name="DOE Joint Genome Institute"/>
            <consortium name="Mycorrhizal Genomics Consortium"/>
            <person name="Kohler A."/>
            <person name="Kuo A."/>
            <person name="Nagy L.G."/>
            <person name="Floudas D."/>
            <person name="Copeland A."/>
            <person name="Barry K.W."/>
            <person name="Cichocki N."/>
            <person name="Veneault-Fourrey C."/>
            <person name="LaButti K."/>
            <person name="Lindquist E.A."/>
            <person name="Lipzen A."/>
            <person name="Lundell T."/>
            <person name="Morin E."/>
            <person name="Murat C."/>
            <person name="Riley R."/>
            <person name="Ohm R."/>
            <person name="Sun H."/>
            <person name="Tunlid A."/>
            <person name="Henrissat B."/>
            <person name="Grigoriev I.V."/>
            <person name="Hibbett D.S."/>
            <person name="Martin F."/>
        </authorList>
    </citation>
    <scope>NUCLEOTIDE SEQUENCE [LARGE SCALE GENOMIC DNA]</scope>
    <source>
        <strain evidence="9">F 1598</strain>
    </source>
</reference>
<dbReference type="PANTHER" id="PTHR12297:SF3">
    <property type="entry name" value="HIG1 DOMAIN FAMILY MEMBER 1A"/>
    <property type="match status" value="1"/>
</dbReference>
<name>A0A0C3GNU5_PILCF</name>
<reference evidence="8 9" key="1">
    <citation type="submission" date="2014-04" db="EMBL/GenBank/DDBJ databases">
        <authorList>
            <consortium name="DOE Joint Genome Institute"/>
            <person name="Kuo A."/>
            <person name="Tarkka M."/>
            <person name="Buscot F."/>
            <person name="Kohler A."/>
            <person name="Nagy L.G."/>
            <person name="Floudas D."/>
            <person name="Copeland A."/>
            <person name="Barry K.W."/>
            <person name="Cichocki N."/>
            <person name="Veneault-Fourrey C."/>
            <person name="LaButti K."/>
            <person name="Lindquist E.A."/>
            <person name="Lipzen A."/>
            <person name="Lundell T."/>
            <person name="Morin E."/>
            <person name="Murat C."/>
            <person name="Sun H."/>
            <person name="Tunlid A."/>
            <person name="Henrissat B."/>
            <person name="Grigoriev I.V."/>
            <person name="Hibbett D.S."/>
            <person name="Martin F."/>
            <person name="Nordberg H.P."/>
            <person name="Cantor M.N."/>
            <person name="Hua S.X."/>
        </authorList>
    </citation>
    <scope>NUCLEOTIDE SEQUENCE [LARGE SCALE GENOMIC DNA]</scope>
    <source>
        <strain evidence="8 9">F 1598</strain>
    </source>
</reference>
<accession>A0A0C3GNU5</accession>
<dbReference type="AlphaFoldDB" id="A0A0C3GNU5"/>
<keyword evidence="2" id="KW-0812">Transmembrane</keyword>
<dbReference type="InterPro" id="IPR050355">
    <property type="entry name" value="RCF1"/>
</dbReference>
<dbReference type="PROSITE" id="PS51503">
    <property type="entry name" value="HIG1"/>
    <property type="match status" value="1"/>
</dbReference>
<dbReference type="STRING" id="765440.A0A0C3GNU5"/>
<dbReference type="InterPro" id="IPR007667">
    <property type="entry name" value="Hypoxia_induced_domain"/>
</dbReference>
<organism evidence="8 9">
    <name type="scientific">Piloderma croceum (strain F 1598)</name>
    <dbReference type="NCBI Taxonomy" id="765440"/>
    <lineage>
        <taxon>Eukaryota</taxon>
        <taxon>Fungi</taxon>
        <taxon>Dikarya</taxon>
        <taxon>Basidiomycota</taxon>
        <taxon>Agaricomycotina</taxon>
        <taxon>Agaricomycetes</taxon>
        <taxon>Agaricomycetidae</taxon>
        <taxon>Atheliales</taxon>
        <taxon>Atheliaceae</taxon>
        <taxon>Piloderma</taxon>
    </lineage>
</organism>
<dbReference type="GO" id="GO:0031966">
    <property type="term" value="C:mitochondrial membrane"/>
    <property type="evidence" value="ECO:0007669"/>
    <property type="project" value="UniProtKB-SubCell"/>
</dbReference>
<dbReference type="PANTHER" id="PTHR12297">
    <property type="entry name" value="HYPOXIA-INDUCBILE GENE 1 HIG1 -RELATED"/>
    <property type="match status" value="1"/>
</dbReference>
<evidence type="ECO:0000256" key="5">
    <source>
        <dbReference type="ARBA" id="ARBA00023136"/>
    </source>
</evidence>
<keyword evidence="4" id="KW-0496">Mitochondrion</keyword>
<dbReference type="Gene3D" id="6.10.140.1320">
    <property type="match status" value="1"/>
</dbReference>
<evidence type="ECO:0000259" key="7">
    <source>
        <dbReference type="PROSITE" id="PS51503"/>
    </source>
</evidence>
<comment type="subcellular location">
    <subcellularLocation>
        <location evidence="1">Mitochondrion membrane</location>
    </subcellularLocation>
</comment>
<evidence type="ECO:0000313" key="9">
    <source>
        <dbReference type="Proteomes" id="UP000054166"/>
    </source>
</evidence>
<dbReference type="Pfam" id="PF04588">
    <property type="entry name" value="HIG_1_N"/>
    <property type="match status" value="1"/>
</dbReference>
<dbReference type="Proteomes" id="UP000054166">
    <property type="component" value="Unassembled WGS sequence"/>
</dbReference>
<keyword evidence="5" id="KW-0472">Membrane</keyword>
<evidence type="ECO:0000256" key="2">
    <source>
        <dbReference type="ARBA" id="ARBA00022692"/>
    </source>
</evidence>
<feature type="compositionally biased region" description="Basic and acidic residues" evidence="6">
    <location>
        <begin position="132"/>
        <end position="141"/>
    </location>
</feature>